<protein>
    <submittedName>
        <fullName evidence="6">DNA-binding transcriptional LysR family regulator</fullName>
    </submittedName>
</protein>
<keyword evidence="4" id="KW-0804">Transcription</keyword>
<comment type="caution">
    <text evidence="6">The sequence shown here is derived from an EMBL/GenBank/DDBJ whole genome shotgun (WGS) entry which is preliminary data.</text>
</comment>
<evidence type="ECO:0000256" key="3">
    <source>
        <dbReference type="ARBA" id="ARBA00023125"/>
    </source>
</evidence>
<dbReference type="GO" id="GO:0003700">
    <property type="term" value="F:DNA-binding transcription factor activity"/>
    <property type="evidence" value="ECO:0007669"/>
    <property type="project" value="InterPro"/>
</dbReference>
<evidence type="ECO:0000256" key="4">
    <source>
        <dbReference type="ARBA" id="ARBA00023163"/>
    </source>
</evidence>
<dbReference type="PROSITE" id="PS50931">
    <property type="entry name" value="HTH_LYSR"/>
    <property type="match status" value="1"/>
</dbReference>
<keyword evidence="3 6" id="KW-0238">DNA-binding</keyword>
<name>A0A2P8GP09_9BACT</name>
<dbReference type="PRINTS" id="PR00039">
    <property type="entry name" value="HTHLYSR"/>
</dbReference>
<dbReference type="OrthoDB" id="9785745at2"/>
<dbReference type="Gene3D" id="1.10.10.10">
    <property type="entry name" value="Winged helix-like DNA-binding domain superfamily/Winged helix DNA-binding domain"/>
    <property type="match status" value="1"/>
</dbReference>
<evidence type="ECO:0000256" key="1">
    <source>
        <dbReference type="ARBA" id="ARBA00009437"/>
    </source>
</evidence>
<dbReference type="InterPro" id="IPR005119">
    <property type="entry name" value="LysR_subst-bd"/>
</dbReference>
<dbReference type="RefSeq" id="WP_106600260.1">
    <property type="nucleotide sequence ID" value="NZ_PYGK01000001.1"/>
</dbReference>
<gene>
    <name evidence="6" type="ORF">CLV42_101455</name>
</gene>
<keyword evidence="2" id="KW-0805">Transcription regulation</keyword>
<feature type="domain" description="HTH lysR-type" evidence="5">
    <location>
        <begin position="1"/>
        <end position="58"/>
    </location>
</feature>
<dbReference type="SUPFAM" id="SSF46785">
    <property type="entry name" value="Winged helix' DNA-binding domain"/>
    <property type="match status" value="1"/>
</dbReference>
<dbReference type="InterPro" id="IPR036390">
    <property type="entry name" value="WH_DNA-bd_sf"/>
</dbReference>
<organism evidence="6 7">
    <name type="scientific">Chitinophaga ginsengisoli</name>
    <dbReference type="NCBI Taxonomy" id="363837"/>
    <lineage>
        <taxon>Bacteria</taxon>
        <taxon>Pseudomonadati</taxon>
        <taxon>Bacteroidota</taxon>
        <taxon>Chitinophagia</taxon>
        <taxon>Chitinophagales</taxon>
        <taxon>Chitinophagaceae</taxon>
        <taxon>Chitinophaga</taxon>
    </lineage>
</organism>
<sequence length="310" mass="35275">MLDFRLKVFYTVARRLSFTKAAEELFISQPAVTKHIHELEQQLGMALFERIGNKIKITRAGQVMLKHADDIFTSYRNLEYEINQLKHEQGGLLSLGASTTIAQYFIPPLLAQFNQRYPEITASLISGNTEQVEQALFDKTIQLGLIEGRSKNPVLKYVEFAKDEIALIGNVKYNYGEGNDDTPLTATELKSIPLLMREQGSGTLEVITDELKRLKLKLTDLQIAMYMGSTESIKSYLHYAPCAAFLSLHAVKRELEAGEFKILPVKNFKLVRKFHFIYLQGQQDKLAQLFMRFARQHAGVQTIDPENKNA</sequence>
<dbReference type="PANTHER" id="PTHR30126:SF39">
    <property type="entry name" value="HTH-TYPE TRANSCRIPTIONAL REGULATOR CYSL"/>
    <property type="match status" value="1"/>
</dbReference>
<dbReference type="GO" id="GO:0000976">
    <property type="term" value="F:transcription cis-regulatory region binding"/>
    <property type="evidence" value="ECO:0007669"/>
    <property type="project" value="TreeGrafter"/>
</dbReference>
<dbReference type="Pfam" id="PF03466">
    <property type="entry name" value="LysR_substrate"/>
    <property type="match status" value="1"/>
</dbReference>
<dbReference type="InterPro" id="IPR000847">
    <property type="entry name" value="LysR_HTH_N"/>
</dbReference>
<reference evidence="6 7" key="1">
    <citation type="submission" date="2018-03" db="EMBL/GenBank/DDBJ databases">
        <title>Genomic Encyclopedia of Archaeal and Bacterial Type Strains, Phase II (KMG-II): from individual species to whole genera.</title>
        <authorList>
            <person name="Goeker M."/>
        </authorList>
    </citation>
    <scope>NUCLEOTIDE SEQUENCE [LARGE SCALE GENOMIC DNA]</scope>
    <source>
        <strain evidence="6 7">DSM 18107</strain>
    </source>
</reference>
<dbReference type="AlphaFoldDB" id="A0A2P8GP09"/>
<evidence type="ECO:0000313" key="6">
    <source>
        <dbReference type="EMBL" id="PSL35693.1"/>
    </source>
</evidence>
<evidence type="ECO:0000259" key="5">
    <source>
        <dbReference type="PROSITE" id="PS50931"/>
    </source>
</evidence>
<proteinExistence type="inferred from homology"/>
<dbReference type="EMBL" id="PYGK01000001">
    <property type="protein sequence ID" value="PSL35693.1"/>
    <property type="molecule type" value="Genomic_DNA"/>
</dbReference>
<evidence type="ECO:0000256" key="2">
    <source>
        <dbReference type="ARBA" id="ARBA00023015"/>
    </source>
</evidence>
<keyword evidence="7" id="KW-1185">Reference proteome</keyword>
<dbReference type="InterPro" id="IPR036388">
    <property type="entry name" value="WH-like_DNA-bd_sf"/>
</dbReference>
<accession>A0A2P8GP09</accession>
<dbReference type="SUPFAM" id="SSF53850">
    <property type="entry name" value="Periplasmic binding protein-like II"/>
    <property type="match status" value="1"/>
</dbReference>
<dbReference type="Gene3D" id="3.40.190.10">
    <property type="entry name" value="Periplasmic binding protein-like II"/>
    <property type="match status" value="2"/>
</dbReference>
<comment type="similarity">
    <text evidence="1">Belongs to the LysR transcriptional regulatory family.</text>
</comment>
<dbReference type="FunFam" id="1.10.10.10:FF:000001">
    <property type="entry name" value="LysR family transcriptional regulator"/>
    <property type="match status" value="1"/>
</dbReference>
<dbReference type="Proteomes" id="UP000240978">
    <property type="component" value="Unassembled WGS sequence"/>
</dbReference>
<evidence type="ECO:0000313" key="7">
    <source>
        <dbReference type="Proteomes" id="UP000240978"/>
    </source>
</evidence>
<dbReference type="PANTHER" id="PTHR30126">
    <property type="entry name" value="HTH-TYPE TRANSCRIPTIONAL REGULATOR"/>
    <property type="match status" value="1"/>
</dbReference>
<dbReference type="Pfam" id="PF00126">
    <property type="entry name" value="HTH_1"/>
    <property type="match status" value="1"/>
</dbReference>